<organism evidence="2 3">
    <name type="scientific">Rozella allomycis (strain CSF55)</name>
    <dbReference type="NCBI Taxonomy" id="988480"/>
    <lineage>
        <taxon>Eukaryota</taxon>
        <taxon>Fungi</taxon>
        <taxon>Fungi incertae sedis</taxon>
        <taxon>Cryptomycota</taxon>
        <taxon>Cryptomycota incertae sedis</taxon>
        <taxon>Rozella</taxon>
    </lineage>
</organism>
<evidence type="ECO:0000256" key="1">
    <source>
        <dbReference type="SAM" id="MobiDB-lite"/>
    </source>
</evidence>
<dbReference type="OrthoDB" id="429991at2759"/>
<dbReference type="AlphaFoldDB" id="A0A075ANS2"/>
<dbReference type="InterPro" id="IPR051291">
    <property type="entry name" value="CIMAP"/>
</dbReference>
<dbReference type="InterPro" id="IPR010736">
    <property type="entry name" value="SHIPPO-rpt"/>
</dbReference>
<keyword evidence="3" id="KW-1185">Reference proteome</keyword>
<dbReference type="Pfam" id="PF07004">
    <property type="entry name" value="SHIPPO-rpt"/>
    <property type="match status" value="4"/>
</dbReference>
<evidence type="ECO:0000313" key="3">
    <source>
        <dbReference type="Proteomes" id="UP000030755"/>
    </source>
</evidence>
<dbReference type="EMBL" id="KE561209">
    <property type="protein sequence ID" value="EPZ31554.1"/>
    <property type="molecule type" value="Genomic_DNA"/>
</dbReference>
<feature type="region of interest" description="Disordered" evidence="1">
    <location>
        <begin position="126"/>
        <end position="164"/>
    </location>
</feature>
<accession>A0A075ANS2</accession>
<feature type="compositionally biased region" description="Low complexity" evidence="1">
    <location>
        <begin position="144"/>
        <end position="154"/>
    </location>
</feature>
<protein>
    <submittedName>
        <fullName evidence="2">Uncharacterized protein</fullName>
    </submittedName>
</protein>
<reference evidence="2 3" key="1">
    <citation type="journal article" date="2013" name="Curr. Biol.">
        <title>Shared signatures of parasitism and phylogenomics unite Cryptomycota and microsporidia.</title>
        <authorList>
            <person name="James T.Y."/>
            <person name="Pelin A."/>
            <person name="Bonen L."/>
            <person name="Ahrendt S."/>
            <person name="Sain D."/>
            <person name="Corradi N."/>
            <person name="Stajich J.E."/>
        </authorList>
    </citation>
    <scope>NUCLEOTIDE SEQUENCE [LARGE SCALE GENOMIC DNA]</scope>
    <source>
        <strain evidence="2 3">CSF55</strain>
    </source>
</reference>
<evidence type="ECO:0000313" key="2">
    <source>
        <dbReference type="EMBL" id="EPZ31554.1"/>
    </source>
</evidence>
<dbReference type="HOGENOM" id="CLU_943835_0_0_1"/>
<dbReference type="PANTHER" id="PTHR21580">
    <property type="entry name" value="SHIPPO-1-RELATED"/>
    <property type="match status" value="1"/>
</dbReference>
<dbReference type="Proteomes" id="UP000030755">
    <property type="component" value="Unassembled WGS sequence"/>
</dbReference>
<name>A0A075ANS2_ROZAC</name>
<sequence>MKSYKFIDQAAPSATMKTTGHLFQSSEQSDGVAPNNYDVVLPKSSKAASLKGRYKESKSINYFVAVKAFTANPSPATYIVNESAIYATKRFTLTARNIPYQDTSKEVSKLPSPCSYNANFNTIQRRQPASALSGKPKETKNDALDNPAPNAYNPNPTPTMRSSPKVSIKSKHFLPPDSIPGPGDYDIVKPIVSRRLIEKIEKMETNSKPRKKLEDTWTAPGPADYVPLNKLGQCGPKYSFGTKTKEIQNNHTPSAADYTPLKAFKDTRRITFKGRHSPYVMVFPTQRVDSIRVSE</sequence>
<proteinExistence type="predicted"/>
<gene>
    <name evidence="2" type="ORF">O9G_000030</name>
</gene>
<dbReference type="PANTHER" id="PTHR21580:SF28">
    <property type="entry name" value="BOREALIN N-TERMINAL DOMAIN-CONTAINING PROTEIN-RELATED"/>
    <property type="match status" value="1"/>
</dbReference>